<dbReference type="Proteomes" id="UP000733379">
    <property type="component" value="Unassembled WGS sequence"/>
</dbReference>
<organism evidence="2 3">
    <name type="scientific">Nocardia albiluteola</name>
    <dbReference type="NCBI Taxonomy" id="2842303"/>
    <lineage>
        <taxon>Bacteria</taxon>
        <taxon>Bacillati</taxon>
        <taxon>Actinomycetota</taxon>
        <taxon>Actinomycetes</taxon>
        <taxon>Mycobacteriales</taxon>
        <taxon>Nocardiaceae</taxon>
        <taxon>Nocardia</taxon>
    </lineage>
</organism>
<dbReference type="RefSeq" id="WP_215920727.1">
    <property type="nucleotide sequence ID" value="NZ_JAHKNI010000009.1"/>
</dbReference>
<keyword evidence="1" id="KW-1133">Transmembrane helix</keyword>
<keyword evidence="1" id="KW-0812">Transmembrane</keyword>
<proteinExistence type="predicted"/>
<evidence type="ECO:0000313" key="2">
    <source>
        <dbReference type="EMBL" id="MBU3065009.1"/>
    </source>
</evidence>
<dbReference type="EMBL" id="JAHKNI010000009">
    <property type="protein sequence ID" value="MBU3065009.1"/>
    <property type="molecule type" value="Genomic_DNA"/>
</dbReference>
<feature type="transmembrane region" description="Helical" evidence="1">
    <location>
        <begin position="12"/>
        <end position="31"/>
    </location>
</feature>
<evidence type="ECO:0000313" key="3">
    <source>
        <dbReference type="Proteomes" id="UP000733379"/>
    </source>
</evidence>
<keyword evidence="3" id="KW-1185">Reference proteome</keyword>
<sequence>MSAREWSTRDLYLLGPVLPAAALVLTPWLPFVNGPHLWFGLPSMVVWPMIWLLLLVPALAGIEWGRTRYLEDAEALANAAAGSVEGGESQ</sequence>
<keyword evidence="1" id="KW-0472">Membrane</keyword>
<name>A0ABS6B747_9NOCA</name>
<comment type="caution">
    <text evidence="2">The sequence shown here is derived from an EMBL/GenBank/DDBJ whole genome shotgun (WGS) entry which is preliminary data.</text>
</comment>
<reference evidence="2 3" key="1">
    <citation type="submission" date="2021-06" db="EMBL/GenBank/DDBJ databases">
        <title>Actinomycetes sequencing.</title>
        <authorList>
            <person name="Shan Q."/>
        </authorList>
    </citation>
    <scope>NUCLEOTIDE SEQUENCE [LARGE SCALE GENOMIC DNA]</scope>
    <source>
        <strain evidence="2 3">NEAU-G5</strain>
    </source>
</reference>
<evidence type="ECO:0008006" key="4">
    <source>
        <dbReference type="Google" id="ProtNLM"/>
    </source>
</evidence>
<accession>A0ABS6B747</accession>
<protein>
    <recommendedName>
        <fullName evidence="4">DUF3311 domain-containing protein</fullName>
    </recommendedName>
</protein>
<feature type="transmembrane region" description="Helical" evidence="1">
    <location>
        <begin position="37"/>
        <end position="60"/>
    </location>
</feature>
<evidence type="ECO:0000256" key="1">
    <source>
        <dbReference type="SAM" id="Phobius"/>
    </source>
</evidence>
<gene>
    <name evidence="2" type="ORF">KO481_26190</name>
</gene>